<sequence>MKNFIYKNWTKWSLILALIFMISACEDNFDNNGLAVDSPSNVTSFKIKGVTGTIDQKTATIAVILPYGTDITAVNPEIILEEGATSNLNLNSAINFTNPLKFRVVNGNLYKDYTVNVTVLSPIKSFKINNVAATINDISKTITMTLPENTDLTALQPVIELTQGVSISPPSGTTIDFSNTVTFVITANGKSVNYTANAGVPNSGLTVAFLGTAATRSAITNMDEITAVNWLFDNFTGARYISFGSVLNGTDLSNVDVIWWHFDSATNLPAVAFNPAVTNALKSFRTNGGNLLLTSFASQYVDALGIVPAGKGPNNVFGDFLPNGFVDGNSWGMSFVGHENHPVFQGLVTYESGKANLLQSDTFRLNHTAWWFLPEWGGYGNGEGWRNQTGGTNLASEAWDNSLDGRVTIAEFPNTGTNKNVIVISMGAYDWYNETNGSGVPSQANEFIGNIKLLTQNSINYLAGN</sequence>
<dbReference type="PROSITE" id="PS51257">
    <property type="entry name" value="PROKAR_LIPOPROTEIN"/>
    <property type="match status" value="1"/>
</dbReference>
<evidence type="ECO:0000313" key="4">
    <source>
        <dbReference type="Proteomes" id="UP001629260"/>
    </source>
</evidence>
<evidence type="ECO:0000259" key="2">
    <source>
        <dbReference type="Pfam" id="PF16324"/>
    </source>
</evidence>
<organism evidence="3 4">
    <name type="scientific">Flavobacterium plantiphilum</name>
    <dbReference type="NCBI Taxonomy" id="3163297"/>
    <lineage>
        <taxon>Bacteria</taxon>
        <taxon>Pseudomonadati</taxon>
        <taxon>Bacteroidota</taxon>
        <taxon>Flavobacteriia</taxon>
        <taxon>Flavobacteriales</taxon>
        <taxon>Flavobacteriaceae</taxon>
        <taxon>Flavobacterium</taxon>
    </lineage>
</organism>
<feature type="signal peptide" evidence="1">
    <location>
        <begin position="1"/>
        <end position="26"/>
    </location>
</feature>
<keyword evidence="1" id="KW-0732">Signal</keyword>
<dbReference type="Pfam" id="PF16324">
    <property type="entry name" value="DUF4960"/>
    <property type="match status" value="1"/>
</dbReference>
<evidence type="ECO:0000256" key="1">
    <source>
        <dbReference type="SAM" id="SignalP"/>
    </source>
</evidence>
<accession>A0ABW8XTC5</accession>
<dbReference type="Gene3D" id="2.60.40.2340">
    <property type="match status" value="2"/>
</dbReference>
<feature type="chain" id="PRO_5045499396" evidence="1">
    <location>
        <begin position="27"/>
        <end position="465"/>
    </location>
</feature>
<evidence type="ECO:0000313" key="3">
    <source>
        <dbReference type="EMBL" id="MFL9831141.1"/>
    </source>
</evidence>
<proteinExistence type="predicted"/>
<dbReference type="RefSeq" id="WP_408081612.1">
    <property type="nucleotide sequence ID" value="NZ_JBELQA010000005.1"/>
</dbReference>
<dbReference type="EMBL" id="JBELQA010000005">
    <property type="protein sequence ID" value="MFL9831141.1"/>
    <property type="molecule type" value="Genomic_DNA"/>
</dbReference>
<gene>
    <name evidence="3" type="ORF">ABS764_09805</name>
</gene>
<keyword evidence="4" id="KW-1185">Reference proteome</keyword>
<comment type="caution">
    <text evidence="3">The sequence shown here is derived from an EMBL/GenBank/DDBJ whole genome shotgun (WGS) entry which is preliminary data.</text>
</comment>
<protein>
    <submittedName>
        <fullName evidence="3">DUF4960 domain-containing protein</fullName>
    </submittedName>
</protein>
<name>A0ABW8XTC5_9FLAO</name>
<reference evidence="3 4" key="1">
    <citation type="submission" date="2024-06" db="EMBL/GenBank/DDBJ databases">
        <authorList>
            <person name="Kaempfer P."/>
            <person name="Viver T."/>
        </authorList>
    </citation>
    <scope>NUCLEOTIDE SEQUENCE [LARGE SCALE GENOMIC DNA]</scope>
    <source>
        <strain evidence="3 4">ST-87</strain>
    </source>
</reference>
<dbReference type="InterPro" id="IPR032526">
    <property type="entry name" value="DUF4960"/>
</dbReference>
<feature type="domain" description="DUF4960" evidence="2">
    <location>
        <begin position="209"/>
        <end position="462"/>
    </location>
</feature>
<dbReference type="Proteomes" id="UP001629260">
    <property type="component" value="Unassembled WGS sequence"/>
</dbReference>